<dbReference type="WBParaSite" id="RSKR_0000753800.1">
    <property type="protein sequence ID" value="RSKR_0000753800.1"/>
    <property type="gene ID" value="RSKR_0000753800"/>
</dbReference>
<protein>
    <submittedName>
        <fullName evidence="2">Transmembrane protein</fullName>
    </submittedName>
</protein>
<proteinExistence type="predicted"/>
<accession>A0AC35U3Q6</accession>
<dbReference type="Proteomes" id="UP000095286">
    <property type="component" value="Unplaced"/>
</dbReference>
<organism evidence="1 2">
    <name type="scientific">Rhabditophanes sp. KR3021</name>
    <dbReference type="NCBI Taxonomy" id="114890"/>
    <lineage>
        <taxon>Eukaryota</taxon>
        <taxon>Metazoa</taxon>
        <taxon>Ecdysozoa</taxon>
        <taxon>Nematoda</taxon>
        <taxon>Chromadorea</taxon>
        <taxon>Rhabditida</taxon>
        <taxon>Tylenchina</taxon>
        <taxon>Panagrolaimomorpha</taxon>
        <taxon>Strongyloidoidea</taxon>
        <taxon>Alloionematidae</taxon>
        <taxon>Rhabditophanes</taxon>
    </lineage>
</organism>
<evidence type="ECO:0000313" key="2">
    <source>
        <dbReference type="WBParaSite" id="RSKR_0000753800.1"/>
    </source>
</evidence>
<reference evidence="2" key="1">
    <citation type="submission" date="2016-11" db="UniProtKB">
        <authorList>
            <consortium name="WormBaseParasite"/>
        </authorList>
    </citation>
    <scope>IDENTIFICATION</scope>
    <source>
        <strain evidence="2">KR3021</strain>
    </source>
</reference>
<name>A0AC35U3Q6_9BILA</name>
<evidence type="ECO:0000313" key="1">
    <source>
        <dbReference type="Proteomes" id="UP000095286"/>
    </source>
</evidence>
<sequence length="97" mass="11095">MATQNRIITQTAGDKTLSITIDEEKPLHDNHEMWDEELDDQEENDSFDSWCFVLPCCMDDDESEEFGHQVSVFMVGLVAFATFFCVTLILILVFLLG</sequence>